<dbReference type="Proteomes" id="UP000003704">
    <property type="component" value="Unassembled WGS sequence"/>
</dbReference>
<dbReference type="PATRIC" id="fig|1172194.4.peg.1022"/>
<dbReference type="InterPro" id="IPR011051">
    <property type="entry name" value="RmlC_Cupin_sf"/>
</dbReference>
<keyword evidence="2" id="KW-1185">Reference proteome</keyword>
<dbReference type="Gene3D" id="2.60.120.10">
    <property type="entry name" value="Jelly Rolls"/>
    <property type="match status" value="2"/>
</dbReference>
<comment type="caution">
    <text evidence="1">The sequence shown here is derived from an EMBL/GenBank/DDBJ whole genome shotgun (WGS) entry which is preliminary data.</text>
</comment>
<dbReference type="STRING" id="1172194.WQQ_10660"/>
<proteinExistence type="predicted"/>
<evidence type="ECO:0000313" key="1">
    <source>
        <dbReference type="EMBL" id="EIT70929.1"/>
    </source>
</evidence>
<accession>I7ZG97</accession>
<gene>
    <name evidence="1" type="ORF">WQQ_10660</name>
</gene>
<organism evidence="1 2">
    <name type="scientific">Hydrocarboniphaga effusa AP103</name>
    <dbReference type="NCBI Taxonomy" id="1172194"/>
    <lineage>
        <taxon>Bacteria</taxon>
        <taxon>Pseudomonadati</taxon>
        <taxon>Pseudomonadota</taxon>
        <taxon>Gammaproteobacteria</taxon>
        <taxon>Nevskiales</taxon>
        <taxon>Nevskiaceae</taxon>
        <taxon>Hydrocarboniphaga</taxon>
    </lineage>
</organism>
<evidence type="ECO:0008006" key="3">
    <source>
        <dbReference type="Google" id="ProtNLM"/>
    </source>
</evidence>
<dbReference type="CDD" id="cd20293">
    <property type="entry name" value="cupin_HutD_N"/>
    <property type="match status" value="1"/>
</dbReference>
<reference evidence="1 2" key="1">
    <citation type="journal article" date="2012" name="J. Bacteriol.">
        <title>Genome Sequence of n-Alkane-Degrading Hydrocarboniphaga effusa Strain AP103T (ATCC BAA-332T).</title>
        <authorList>
            <person name="Chang H.K."/>
            <person name="Zylstra G.J."/>
            <person name="Chae J.C."/>
        </authorList>
    </citation>
    <scope>NUCLEOTIDE SEQUENCE [LARGE SCALE GENOMIC DNA]</scope>
    <source>
        <strain evidence="1 2">AP103</strain>
    </source>
</reference>
<dbReference type="PANTHER" id="PTHR37943:SF1">
    <property type="entry name" value="PROTEIN VES"/>
    <property type="match status" value="1"/>
</dbReference>
<dbReference type="PANTHER" id="PTHR37943">
    <property type="entry name" value="PROTEIN VES"/>
    <property type="match status" value="1"/>
</dbReference>
<evidence type="ECO:0000313" key="2">
    <source>
        <dbReference type="Proteomes" id="UP000003704"/>
    </source>
</evidence>
<dbReference type="InterPro" id="IPR014710">
    <property type="entry name" value="RmlC-like_jellyroll"/>
</dbReference>
<dbReference type="AlphaFoldDB" id="I7ZG97"/>
<dbReference type="EMBL" id="AKGD01000001">
    <property type="protein sequence ID" value="EIT70929.1"/>
    <property type="molecule type" value="Genomic_DNA"/>
</dbReference>
<dbReference type="RefSeq" id="WP_007184021.1">
    <property type="nucleotide sequence ID" value="NZ_AKGD01000001.1"/>
</dbReference>
<protein>
    <recommendedName>
        <fullName evidence="3">HutD-family protein</fullName>
    </recommendedName>
</protein>
<dbReference type="SUPFAM" id="SSF51182">
    <property type="entry name" value="RmlC-like cupins"/>
    <property type="match status" value="1"/>
</dbReference>
<dbReference type="Pfam" id="PF05962">
    <property type="entry name" value="HutD"/>
    <property type="match status" value="1"/>
</dbReference>
<dbReference type="OrthoDB" id="9800082at2"/>
<name>I7ZG97_9GAMM</name>
<sequence>MHASPDRFKVLRAKSYARMPWKNGGGETREIAIFPSAASLDTLEWRVSMAVVAQDGPFSSFPGIDRTLCVLEGAGMELDFGSGGGIKTVTPTSAPFEFAADRPLQARLLDGAITDLNVMSRRERYRHSVRRLPLEPRPISVGSMANWTLLFCEQGNVRCRLANDPEIALDTWDCLLLSQTTALFELRSDARATAAASVCLIELYRIKP</sequence>
<dbReference type="InterPro" id="IPR010282">
    <property type="entry name" value="Uncharacterised_HutD/Ves"/>
</dbReference>